<dbReference type="SMART" id="SM01079">
    <property type="entry name" value="CHASE"/>
    <property type="match status" value="1"/>
</dbReference>
<dbReference type="GO" id="GO:0007165">
    <property type="term" value="P:signal transduction"/>
    <property type="evidence" value="ECO:0007669"/>
    <property type="project" value="UniProtKB-ARBA"/>
</dbReference>
<dbReference type="AlphaFoldDB" id="A0AAN1WEZ4"/>
<dbReference type="PROSITE" id="PS50839">
    <property type="entry name" value="CHASE"/>
    <property type="match status" value="1"/>
</dbReference>
<keyword evidence="3 6" id="KW-1133">Transmembrane helix</keyword>
<proteinExistence type="predicted"/>
<evidence type="ECO:0000256" key="1">
    <source>
        <dbReference type="ARBA" id="ARBA00004370"/>
    </source>
</evidence>
<keyword evidence="9" id="KW-1185">Reference proteome</keyword>
<evidence type="ECO:0000256" key="2">
    <source>
        <dbReference type="ARBA" id="ARBA00022692"/>
    </source>
</evidence>
<feature type="coiled-coil region" evidence="5">
    <location>
        <begin position="361"/>
        <end position="388"/>
    </location>
</feature>
<evidence type="ECO:0000256" key="3">
    <source>
        <dbReference type="ARBA" id="ARBA00022989"/>
    </source>
</evidence>
<organism evidence="8 9">
    <name type="scientific">Marinagarivorans cellulosilyticus</name>
    <dbReference type="NCBI Taxonomy" id="2721545"/>
    <lineage>
        <taxon>Bacteria</taxon>
        <taxon>Pseudomonadati</taxon>
        <taxon>Pseudomonadota</taxon>
        <taxon>Gammaproteobacteria</taxon>
        <taxon>Cellvibrionales</taxon>
        <taxon>Cellvibrionaceae</taxon>
        <taxon>Marinagarivorans</taxon>
    </lineage>
</organism>
<accession>A0AAN1WEZ4</accession>
<dbReference type="RefSeq" id="WP_236985869.1">
    <property type="nucleotide sequence ID" value="NZ_AP023086.1"/>
</dbReference>
<feature type="transmembrane region" description="Helical" evidence="6">
    <location>
        <begin position="317"/>
        <end position="337"/>
    </location>
</feature>
<dbReference type="GO" id="GO:0003824">
    <property type="term" value="F:catalytic activity"/>
    <property type="evidence" value="ECO:0007669"/>
    <property type="project" value="UniProtKB-ARBA"/>
</dbReference>
<evidence type="ECO:0000256" key="4">
    <source>
        <dbReference type="ARBA" id="ARBA00023136"/>
    </source>
</evidence>
<sequence length="406" mass="46459">MKASLKKALLLLPVIYGIFLTSVCATVLGYVLSTSITKDKYLSEFALEHEELTDKIEKRLHVYEQVLWSGVALFNSSERVSREEWKVFASIVDINTHWPGIQALGFAIPLQPNELEAHEKTVHQEGFAGYAIYPNNSRDFYTSIYYIEPFDWRNQRAFGYDMWSNPTRQYAMKAAMLTGEARASGAITLAQETASDTQKGFLIYTPVYKDPNLLNRGMVKSLKNLKGWVYAPFRMNDFMLPIIDRVAPTTSITISDITPASDSNQTQQTSNSRLFEHLNPSPLNAITHNKELHVFGRLWKISLTAPAFNPVTHLTPATLVLFFAGLIADALLLLILIHNRNNQLSTNNIFKERYKQLLLTLNQRTTDIETLKKEKEILENNVDTLQEWLQERELRINELKMNQKDV</sequence>
<dbReference type="EMBL" id="AP023086">
    <property type="protein sequence ID" value="BCD96366.1"/>
    <property type="molecule type" value="Genomic_DNA"/>
</dbReference>
<dbReference type="Proteomes" id="UP001320119">
    <property type="component" value="Chromosome"/>
</dbReference>
<reference evidence="8 9" key="1">
    <citation type="journal article" date="2022" name="IScience">
        <title>An ultrasensitive nanofiber-based assay for enzymatic hydrolysis and deep-sea microbial degradation of cellulose.</title>
        <authorList>
            <person name="Tsudome M."/>
            <person name="Tachioka M."/>
            <person name="Miyazaki M."/>
            <person name="Uchimura K."/>
            <person name="Tsuda M."/>
            <person name="Takaki Y."/>
            <person name="Deguchi S."/>
        </authorList>
    </citation>
    <scope>NUCLEOTIDE SEQUENCE [LARGE SCALE GENOMIC DNA]</scope>
    <source>
        <strain evidence="8 9">GE09</strain>
    </source>
</reference>
<dbReference type="GO" id="GO:0016020">
    <property type="term" value="C:membrane"/>
    <property type="evidence" value="ECO:0007669"/>
    <property type="project" value="UniProtKB-SubCell"/>
</dbReference>
<comment type="subcellular location">
    <subcellularLocation>
        <location evidence="1">Membrane</location>
    </subcellularLocation>
</comment>
<evidence type="ECO:0000313" key="9">
    <source>
        <dbReference type="Proteomes" id="UP001320119"/>
    </source>
</evidence>
<evidence type="ECO:0000259" key="7">
    <source>
        <dbReference type="PROSITE" id="PS50839"/>
    </source>
</evidence>
<keyword evidence="2 6" id="KW-0812">Transmembrane</keyword>
<dbReference type="Gene3D" id="3.30.450.350">
    <property type="entry name" value="CHASE domain"/>
    <property type="match status" value="1"/>
</dbReference>
<evidence type="ECO:0000256" key="5">
    <source>
        <dbReference type="SAM" id="Coils"/>
    </source>
</evidence>
<gene>
    <name evidence="8" type="ORF">MARGE09_P0566</name>
</gene>
<protein>
    <recommendedName>
        <fullName evidence="7">CHASE domain-containing protein</fullName>
    </recommendedName>
</protein>
<dbReference type="KEGG" id="marq:MARGE09_P0566"/>
<evidence type="ECO:0000256" key="6">
    <source>
        <dbReference type="SAM" id="Phobius"/>
    </source>
</evidence>
<dbReference type="Pfam" id="PF03924">
    <property type="entry name" value="CHASE"/>
    <property type="match status" value="1"/>
</dbReference>
<keyword evidence="5" id="KW-0175">Coiled coil</keyword>
<dbReference type="InterPro" id="IPR006189">
    <property type="entry name" value="CHASE_dom"/>
</dbReference>
<name>A0AAN1WEZ4_9GAMM</name>
<dbReference type="InterPro" id="IPR042240">
    <property type="entry name" value="CHASE_sf"/>
</dbReference>
<feature type="domain" description="CHASE" evidence="7">
    <location>
        <begin position="76"/>
        <end position="239"/>
    </location>
</feature>
<evidence type="ECO:0000313" key="8">
    <source>
        <dbReference type="EMBL" id="BCD96366.1"/>
    </source>
</evidence>
<keyword evidence="4 6" id="KW-0472">Membrane</keyword>